<dbReference type="PANTHER" id="PTHR42718">
    <property type="entry name" value="MAJOR FACILITATOR SUPERFAMILY MULTIDRUG TRANSPORTER MFSC"/>
    <property type="match status" value="1"/>
</dbReference>
<dbReference type="STRING" id="391008.Smal_3552"/>
<protein>
    <submittedName>
        <fullName evidence="7">Major facilitator superfamily MFS_1</fullName>
    </submittedName>
</protein>
<feature type="transmembrane region" description="Helical" evidence="5">
    <location>
        <begin position="337"/>
        <end position="357"/>
    </location>
</feature>
<dbReference type="AlphaFoldDB" id="B4SJW0"/>
<feature type="transmembrane region" description="Helical" evidence="5">
    <location>
        <begin position="468"/>
        <end position="489"/>
    </location>
</feature>
<keyword evidence="4 5" id="KW-0472">Membrane</keyword>
<feature type="transmembrane region" description="Helical" evidence="5">
    <location>
        <begin position="204"/>
        <end position="224"/>
    </location>
</feature>
<feature type="transmembrane region" description="Helical" evidence="5">
    <location>
        <begin position="230"/>
        <end position="252"/>
    </location>
</feature>
<dbReference type="InterPro" id="IPR036259">
    <property type="entry name" value="MFS_trans_sf"/>
</dbReference>
<feature type="transmembrane region" description="Helical" evidence="5">
    <location>
        <begin position="143"/>
        <end position="165"/>
    </location>
</feature>
<evidence type="ECO:0000256" key="5">
    <source>
        <dbReference type="SAM" id="Phobius"/>
    </source>
</evidence>
<evidence type="ECO:0000313" key="8">
    <source>
        <dbReference type="Proteomes" id="UP000001867"/>
    </source>
</evidence>
<dbReference type="CDD" id="cd17321">
    <property type="entry name" value="MFS_MMR_MDR_like"/>
    <property type="match status" value="1"/>
</dbReference>
<feature type="transmembrane region" description="Helical" evidence="5">
    <location>
        <begin position="363"/>
        <end position="383"/>
    </location>
</feature>
<evidence type="ECO:0000256" key="3">
    <source>
        <dbReference type="ARBA" id="ARBA00022989"/>
    </source>
</evidence>
<feature type="transmembrane region" description="Helical" evidence="5">
    <location>
        <begin position="56"/>
        <end position="76"/>
    </location>
</feature>
<feature type="domain" description="Major facilitator superfamily (MFS) profile" evidence="6">
    <location>
        <begin position="18"/>
        <end position="494"/>
    </location>
</feature>
<dbReference type="InterPro" id="IPR020846">
    <property type="entry name" value="MFS_dom"/>
</dbReference>
<keyword evidence="3 5" id="KW-1133">Transmembrane helix</keyword>
<dbReference type="EMBL" id="CP001111">
    <property type="protein sequence ID" value="ACF53251.1"/>
    <property type="molecule type" value="Genomic_DNA"/>
</dbReference>
<dbReference type="Gene3D" id="1.20.1250.20">
    <property type="entry name" value="MFS general substrate transporter like domains"/>
    <property type="match status" value="1"/>
</dbReference>
<feature type="transmembrane region" description="Helical" evidence="5">
    <location>
        <begin position="404"/>
        <end position="426"/>
    </location>
</feature>
<dbReference type="PROSITE" id="PS50850">
    <property type="entry name" value="MFS"/>
    <property type="match status" value="1"/>
</dbReference>
<dbReference type="Gene3D" id="1.20.1720.10">
    <property type="entry name" value="Multidrug resistance protein D"/>
    <property type="match status" value="1"/>
</dbReference>
<dbReference type="GO" id="GO:0022857">
    <property type="term" value="F:transmembrane transporter activity"/>
    <property type="evidence" value="ECO:0007669"/>
    <property type="project" value="InterPro"/>
</dbReference>
<evidence type="ECO:0000259" key="6">
    <source>
        <dbReference type="PROSITE" id="PS50850"/>
    </source>
</evidence>
<feature type="transmembrane region" description="Helical" evidence="5">
    <location>
        <begin position="304"/>
        <end position="325"/>
    </location>
</feature>
<dbReference type="SUPFAM" id="SSF103473">
    <property type="entry name" value="MFS general substrate transporter"/>
    <property type="match status" value="1"/>
</dbReference>
<comment type="subcellular location">
    <subcellularLocation>
        <location evidence="1">Membrane</location>
        <topology evidence="1">Multi-pass membrane protein</topology>
    </subcellularLocation>
</comment>
<feature type="transmembrane region" description="Helical" evidence="5">
    <location>
        <begin position="83"/>
        <end position="103"/>
    </location>
</feature>
<feature type="transmembrane region" description="Helical" evidence="5">
    <location>
        <begin position="109"/>
        <end position="131"/>
    </location>
</feature>
<dbReference type="Pfam" id="PF07690">
    <property type="entry name" value="MFS_1"/>
    <property type="match status" value="1"/>
</dbReference>
<dbReference type="eggNOG" id="COG0477">
    <property type="taxonomic scope" value="Bacteria"/>
</dbReference>
<name>B4SJW0_STRM5</name>
<dbReference type="KEGG" id="smt:Smal_3552"/>
<accession>B4SJW0</accession>
<gene>
    <name evidence="7" type="ordered locus">Smal_3552</name>
</gene>
<sequence length="511" mass="52475" precursor="true">MPPSPTPSPVPRRLPDRVLLVASLGCTMTVLETNAVAVALPGIARDLHAGFADIEWVISAYILSFTSLLLPAGAIADRCGRRRVLLIGITVFALTSLLCALAPTAASLYLARALQGVGAAFLLAPSLSIIGHTFHEGAAKDNAWAFWGTAMGMMMVLSPLIGGALSTLWGWRAVFIAILPFLALLGYGALRWIPESSDSVLRPLDPPGIATFSLAIFGIVLFLVEGLAQGWGAATALTGLALAFAMGTAFVIVERARPHPMVDLGLLASPRFVGALIAMVGYSVSAQVMASMLPQYLQNGMGLGALAAGVGMLPFAGAMLLFPAIGRRLGRHLTSPAVLAIGLSITAAGNAVAGLAAWQQRPWLALVAMIVIGAGGGILNGETSKAIIGAAPRDRAGMASGISATTRFVGILLGFTILSSALSLGIREALAAAVPPDDVRPIADAIATGTFAGTHTATFAQAIYSHGFASALWTSAIAAALASLAVALLGRPQQSRAARASASRREPHTCD</sequence>
<dbReference type="RefSeq" id="WP_012512194.1">
    <property type="nucleotide sequence ID" value="NC_011071.1"/>
</dbReference>
<reference evidence="7 8" key="1">
    <citation type="submission" date="2008-06" db="EMBL/GenBank/DDBJ databases">
        <title>Complete sequence of Stenotrophomonas maltophilia R551-3.</title>
        <authorList>
            <consortium name="US DOE Joint Genome Institute"/>
            <person name="Lucas S."/>
            <person name="Copeland A."/>
            <person name="Lapidus A."/>
            <person name="Glavina del Rio T."/>
            <person name="Dalin E."/>
            <person name="Tice H."/>
            <person name="Pitluck S."/>
            <person name="Chain P."/>
            <person name="Malfatti S."/>
            <person name="Shin M."/>
            <person name="Vergez L."/>
            <person name="Lang D."/>
            <person name="Schmutz J."/>
            <person name="Larimer F."/>
            <person name="Land M."/>
            <person name="Hauser L."/>
            <person name="Kyrpides N."/>
            <person name="Mikhailova N."/>
            <person name="Taghavi S."/>
            <person name="Monchy S."/>
            <person name="Newman L."/>
            <person name="Vangronsveld J."/>
            <person name="van der Lelie D."/>
            <person name="Richardson P."/>
        </authorList>
    </citation>
    <scope>NUCLEOTIDE SEQUENCE [LARGE SCALE GENOMIC DNA]</scope>
    <source>
        <strain evidence="7 8">R551-3</strain>
    </source>
</reference>
<evidence type="ECO:0000256" key="2">
    <source>
        <dbReference type="ARBA" id="ARBA00022692"/>
    </source>
</evidence>
<dbReference type="PANTHER" id="PTHR42718:SF49">
    <property type="entry name" value="EXPORT PROTEIN"/>
    <property type="match status" value="1"/>
</dbReference>
<proteinExistence type="predicted"/>
<evidence type="ECO:0000313" key="7">
    <source>
        <dbReference type="EMBL" id="ACF53251.1"/>
    </source>
</evidence>
<dbReference type="InterPro" id="IPR011701">
    <property type="entry name" value="MFS"/>
</dbReference>
<evidence type="ECO:0000256" key="1">
    <source>
        <dbReference type="ARBA" id="ARBA00004141"/>
    </source>
</evidence>
<dbReference type="GO" id="GO:0016020">
    <property type="term" value="C:membrane"/>
    <property type="evidence" value="ECO:0007669"/>
    <property type="project" value="UniProtKB-SubCell"/>
</dbReference>
<evidence type="ECO:0000256" key="4">
    <source>
        <dbReference type="ARBA" id="ARBA00023136"/>
    </source>
</evidence>
<keyword evidence="2 5" id="KW-0812">Transmembrane</keyword>
<feature type="transmembrane region" description="Helical" evidence="5">
    <location>
        <begin position="171"/>
        <end position="192"/>
    </location>
</feature>
<feature type="transmembrane region" description="Helical" evidence="5">
    <location>
        <begin position="264"/>
        <end position="284"/>
    </location>
</feature>
<organism evidence="7 8">
    <name type="scientific">Stenotrophomonas maltophilia (strain R551-3)</name>
    <dbReference type="NCBI Taxonomy" id="391008"/>
    <lineage>
        <taxon>Bacteria</taxon>
        <taxon>Pseudomonadati</taxon>
        <taxon>Pseudomonadota</taxon>
        <taxon>Gammaproteobacteria</taxon>
        <taxon>Lysobacterales</taxon>
        <taxon>Lysobacteraceae</taxon>
        <taxon>Stenotrophomonas</taxon>
        <taxon>Stenotrophomonas maltophilia group</taxon>
    </lineage>
</organism>
<dbReference type="HOGENOM" id="CLU_000960_28_2_6"/>
<dbReference type="Proteomes" id="UP000001867">
    <property type="component" value="Chromosome"/>
</dbReference>